<feature type="coiled-coil region" evidence="8">
    <location>
        <begin position="629"/>
        <end position="702"/>
    </location>
</feature>
<feature type="compositionally biased region" description="Pro residues" evidence="9">
    <location>
        <begin position="289"/>
        <end position="312"/>
    </location>
</feature>
<keyword evidence="4 6" id="KW-0694">RNA-binding</keyword>
<keyword evidence="5 8" id="KW-0175">Coiled coil</keyword>
<feature type="zinc finger region" description="C3H1-type" evidence="7">
    <location>
        <begin position="180"/>
        <end position="207"/>
    </location>
</feature>
<feature type="region of interest" description="Disordered" evidence="9">
    <location>
        <begin position="271"/>
        <end position="346"/>
    </location>
</feature>
<dbReference type="Gene3D" id="3.30.70.330">
    <property type="match status" value="1"/>
</dbReference>
<gene>
    <name evidence="12" type="ORF">GSTENG00033779001</name>
</gene>
<reference evidence="12" key="1">
    <citation type="journal article" date="2004" name="Nature">
        <title>Genome duplication in the teleost fish Tetraodon nigroviridis reveals the early vertebrate proto-karyotype.</title>
        <authorList>
            <person name="Jaillon O."/>
            <person name="Aury J.-M."/>
            <person name="Brunet F."/>
            <person name="Petit J.-L."/>
            <person name="Stange-Thomann N."/>
            <person name="Mauceli E."/>
            <person name="Bouneau L."/>
            <person name="Fischer C."/>
            <person name="Ozouf-Costaz C."/>
            <person name="Bernot A."/>
            <person name="Nicaud S."/>
            <person name="Jaffe D."/>
            <person name="Fisher S."/>
            <person name="Lutfalla G."/>
            <person name="Dossat C."/>
            <person name="Segurens B."/>
            <person name="Dasilva C."/>
            <person name="Salanoubat M."/>
            <person name="Levy M."/>
            <person name="Boudet N."/>
            <person name="Castellano S."/>
            <person name="Anthouard V."/>
            <person name="Jubin C."/>
            <person name="Castelli V."/>
            <person name="Katinka M."/>
            <person name="Vacherie B."/>
            <person name="Biemont C."/>
            <person name="Skalli Z."/>
            <person name="Cattolico L."/>
            <person name="Poulain J."/>
            <person name="De Berardinis V."/>
            <person name="Cruaud C."/>
            <person name="Duprat S."/>
            <person name="Brottier P."/>
            <person name="Coutanceau J.-P."/>
            <person name="Gouzy J."/>
            <person name="Parra G."/>
            <person name="Lardier G."/>
            <person name="Chapple C."/>
            <person name="McKernan K.J."/>
            <person name="McEwan P."/>
            <person name="Bosak S."/>
            <person name="Kellis M."/>
            <person name="Volff J.-N."/>
            <person name="Guigo R."/>
            <person name="Zody M.C."/>
            <person name="Mesirov J."/>
            <person name="Lindblad-Toh K."/>
            <person name="Birren B."/>
            <person name="Nusbaum C."/>
            <person name="Kahn D."/>
            <person name="Robinson-Rechavi M."/>
            <person name="Laudet V."/>
            <person name="Schachter V."/>
            <person name="Quetier F."/>
            <person name="Saurin W."/>
            <person name="Scarpelli C."/>
            <person name="Wincker P."/>
            <person name="Lander E.S."/>
            <person name="Weissenbach J."/>
            <person name="Roest Crollius H."/>
        </authorList>
    </citation>
    <scope>NUCLEOTIDE SEQUENCE [LARGE SCALE GENOMIC DNA]</scope>
</reference>
<feature type="region of interest" description="Disordered" evidence="9">
    <location>
        <begin position="567"/>
        <end position="594"/>
    </location>
</feature>
<dbReference type="SMART" id="SM00356">
    <property type="entry name" value="ZnF_C3H1"/>
    <property type="match status" value="1"/>
</dbReference>
<proteinExistence type="predicted"/>
<feature type="compositionally biased region" description="Low complexity" evidence="9">
    <location>
        <begin position="128"/>
        <end position="147"/>
    </location>
</feature>
<name>Q4RIR2_TETNG</name>
<dbReference type="CDD" id="cd12517">
    <property type="entry name" value="RRM_RBM27"/>
    <property type="match status" value="1"/>
</dbReference>
<comment type="caution">
    <text evidence="12">The sequence shown here is derived from an EMBL/GenBank/DDBJ whole genome shotgun (WGS) entry which is preliminary data.</text>
</comment>
<sequence length="951" mass="104987">MIIENVEALKSWLAKLLEPICNADPSTLANYVVALVKKDKPEKELKALCADQLDVFLQKGAGRTGGVMSASARDLDRHGKSWSDSHHFKSKFDLERKDSDCYNSSTPSGSQQPHPPPLLPLPTPPHPFSSSSSAGPTGAGSCPAATPAHLPDSTRDSWSGYYGAQRPDGVNKPFPPKIVSLKQRCRDYDEKGFCVRGDLCAFDHGNDPLIVDDVNLPGIIPYPPPPVMAPTSLPMPPITEPPPPLRMPSVPPYSQPPPPGVFPMTRPRMLVTSGLDTPNHQSAITSSPPIGPPGVGLPPTLPPPTHPPPPPSSASVSLHPQYAQSEYNYDPEGYNPESPALTPAGRHPYRQFIPRVQTQRSNLIGLTSNEGQGSRAANIVIQTDPAIKTSNPGNHVPRFNTEPYNRKRTVIPSSADVPTAKKPWMEKTGFNNQTKSGFPKRYYYVNTKLEVRKIPQDLNNITQLNKHFSKFGTIVNIQVAFGGDPEAALIQYTKNEEARRAISSIEAVLNNRFICVYWHREPGTTAVLQQQEQSSGGQAATSSLSPATQHSNMHMGIRQHNPAAYVLNKTGPKHRSPTGSANVSTTKSDSLDPHTEPVTVAAATANAQKSNYSPTALKTSKSLGKTAKALEAQEALKKKQEALKLQQDMRKKKQEMLKTQIECQKALINRLEKIRGMKPEERANIMKTLKELTEKIAQLQNEMNPHPASQVSTAKPNHSQPKTKTDAQKELLDAELDFHKKMSCGEDTTDLKRRLGQLQVEATQLGLIRPPTGRGRGRGKMEPGSMHAGRGRGRSREMSGRGGTVNRMVVDHRPRALAILGVAQEEKEELMPHFLKFGEIEDCRDQDANTVVMTFKTRNDAENVRHFTWDLTRFEWHGSKTNEILLFLSSRQLTWAPSLKAACCRFPGTSPRRPRSPPSQRTTRLKTRRTGYSISSRRTVYPPWNRGEDPQ</sequence>
<dbReference type="SUPFAM" id="SSF54928">
    <property type="entry name" value="RNA-binding domain, RBD"/>
    <property type="match status" value="1"/>
</dbReference>
<evidence type="ECO:0000259" key="10">
    <source>
        <dbReference type="PROSITE" id="PS50102"/>
    </source>
</evidence>
<keyword evidence="1 7" id="KW-0479">Metal-binding</keyword>
<evidence type="ECO:0000256" key="8">
    <source>
        <dbReference type="SAM" id="Coils"/>
    </source>
</evidence>
<evidence type="ECO:0000256" key="4">
    <source>
        <dbReference type="ARBA" id="ARBA00022884"/>
    </source>
</evidence>
<evidence type="ECO:0000256" key="6">
    <source>
        <dbReference type="PROSITE-ProRule" id="PRU00176"/>
    </source>
</evidence>
<evidence type="ECO:0000256" key="2">
    <source>
        <dbReference type="ARBA" id="ARBA00022771"/>
    </source>
</evidence>
<dbReference type="InterPro" id="IPR012677">
    <property type="entry name" value="Nucleotide-bd_a/b_plait_sf"/>
</dbReference>
<dbReference type="EMBL" id="CAAE01015042">
    <property type="protein sequence ID" value="CAG11720.1"/>
    <property type="molecule type" value="Genomic_DNA"/>
</dbReference>
<feature type="compositionally biased region" description="Polar residues" evidence="9">
    <location>
        <begin position="577"/>
        <end position="588"/>
    </location>
</feature>
<dbReference type="InterPro" id="IPR036305">
    <property type="entry name" value="RGS_sf"/>
</dbReference>
<dbReference type="SUPFAM" id="SSF48097">
    <property type="entry name" value="Regulator of G-protein signaling, RGS"/>
    <property type="match status" value="1"/>
</dbReference>
<evidence type="ECO:0000256" key="3">
    <source>
        <dbReference type="ARBA" id="ARBA00022833"/>
    </source>
</evidence>
<organism evidence="12">
    <name type="scientific">Tetraodon nigroviridis</name>
    <name type="common">Spotted green pufferfish</name>
    <name type="synonym">Chelonodon nigroviridis</name>
    <dbReference type="NCBI Taxonomy" id="99883"/>
    <lineage>
        <taxon>Eukaryota</taxon>
        <taxon>Metazoa</taxon>
        <taxon>Chordata</taxon>
        <taxon>Craniata</taxon>
        <taxon>Vertebrata</taxon>
        <taxon>Euteleostomi</taxon>
        <taxon>Actinopterygii</taxon>
        <taxon>Neopterygii</taxon>
        <taxon>Teleostei</taxon>
        <taxon>Neoteleostei</taxon>
        <taxon>Acanthomorphata</taxon>
        <taxon>Eupercaria</taxon>
        <taxon>Tetraodontiformes</taxon>
        <taxon>Tetradontoidea</taxon>
        <taxon>Tetraodontidae</taxon>
        <taxon>Tetraodon</taxon>
    </lineage>
</organism>
<feature type="region of interest" description="Disordered" evidence="9">
    <location>
        <begin position="768"/>
        <end position="802"/>
    </location>
</feature>
<evidence type="ECO:0000256" key="5">
    <source>
        <dbReference type="ARBA" id="ARBA00023054"/>
    </source>
</evidence>
<feature type="compositionally biased region" description="Polar residues" evidence="9">
    <location>
        <begin position="703"/>
        <end position="722"/>
    </location>
</feature>
<feature type="region of interest" description="Disordered" evidence="9">
    <location>
        <begin position="528"/>
        <end position="549"/>
    </location>
</feature>
<evidence type="ECO:0000313" key="12">
    <source>
        <dbReference type="EMBL" id="CAG11720.1"/>
    </source>
</evidence>
<feature type="region of interest" description="Disordered" evidence="9">
    <location>
        <begin position="906"/>
        <end position="951"/>
    </location>
</feature>
<dbReference type="PROSITE" id="PS50102">
    <property type="entry name" value="RRM"/>
    <property type="match status" value="1"/>
</dbReference>
<dbReference type="InterPro" id="IPR000571">
    <property type="entry name" value="Znf_CCCH"/>
</dbReference>
<reference evidence="12" key="2">
    <citation type="submission" date="2004-02" db="EMBL/GenBank/DDBJ databases">
        <authorList>
            <consortium name="Genoscope"/>
            <consortium name="Whitehead Institute Centre for Genome Research"/>
        </authorList>
    </citation>
    <scope>NUCLEOTIDE SEQUENCE</scope>
</reference>
<accession>Q4RIR2</accession>
<dbReference type="GO" id="GO:0005634">
    <property type="term" value="C:nucleus"/>
    <property type="evidence" value="ECO:0007669"/>
    <property type="project" value="TreeGrafter"/>
</dbReference>
<dbReference type="AlphaFoldDB" id="Q4RIR2"/>
<feature type="domain" description="RRM" evidence="10">
    <location>
        <begin position="447"/>
        <end position="521"/>
    </location>
</feature>
<evidence type="ECO:0000259" key="11">
    <source>
        <dbReference type="PROSITE" id="PS50103"/>
    </source>
</evidence>
<dbReference type="GO" id="GO:0008270">
    <property type="term" value="F:zinc ion binding"/>
    <property type="evidence" value="ECO:0007669"/>
    <property type="project" value="UniProtKB-KW"/>
</dbReference>
<dbReference type="GO" id="GO:0003723">
    <property type="term" value="F:RNA binding"/>
    <property type="evidence" value="ECO:0007669"/>
    <property type="project" value="UniProtKB-UniRule"/>
</dbReference>
<feature type="compositionally biased region" description="Low complexity" evidence="9">
    <location>
        <begin position="528"/>
        <end position="545"/>
    </location>
</feature>
<evidence type="ECO:0000256" key="9">
    <source>
        <dbReference type="SAM" id="MobiDB-lite"/>
    </source>
</evidence>
<dbReference type="PANTHER" id="PTHR14398:SF1">
    <property type="entry name" value="RNA-BINDING PROTEIN 27"/>
    <property type="match status" value="1"/>
</dbReference>
<dbReference type="OrthoDB" id="443401at2759"/>
<protein>
    <submittedName>
        <fullName evidence="12">(spotted green pufferfish) hypothetical protein</fullName>
    </submittedName>
</protein>
<dbReference type="PROSITE" id="PS50103">
    <property type="entry name" value="ZF_C3H1"/>
    <property type="match status" value="1"/>
</dbReference>
<keyword evidence="3 7" id="KW-0862">Zinc</keyword>
<dbReference type="InterPro" id="IPR045137">
    <property type="entry name" value="RBM26/27"/>
</dbReference>
<dbReference type="KEGG" id="tng:GSTEN00033779G001"/>
<feature type="domain" description="C3H1-type" evidence="11">
    <location>
        <begin position="180"/>
        <end position="207"/>
    </location>
</feature>
<feature type="compositionally biased region" description="Pro residues" evidence="9">
    <location>
        <begin position="113"/>
        <end position="127"/>
    </location>
</feature>
<evidence type="ECO:0000256" key="1">
    <source>
        <dbReference type="ARBA" id="ARBA00022723"/>
    </source>
</evidence>
<keyword evidence="2 7" id="KW-0863">Zinc-finger</keyword>
<dbReference type="InterPro" id="IPR034451">
    <property type="entry name" value="RBM27_RRM"/>
</dbReference>
<feature type="region of interest" description="Disordered" evidence="9">
    <location>
        <begin position="703"/>
        <end position="723"/>
    </location>
</feature>
<dbReference type="PANTHER" id="PTHR14398">
    <property type="entry name" value="RNA RECOGNITION RRM/RNP DOMAIN"/>
    <property type="match status" value="1"/>
</dbReference>
<dbReference type="FunFam" id="3.30.70.330:FF:000330">
    <property type="entry name" value="RNA-binding motif protein 26"/>
    <property type="match status" value="1"/>
</dbReference>
<dbReference type="InterPro" id="IPR000504">
    <property type="entry name" value="RRM_dom"/>
</dbReference>
<dbReference type="InterPro" id="IPR035979">
    <property type="entry name" value="RBD_domain_sf"/>
</dbReference>
<feature type="region of interest" description="Disordered" evidence="9">
    <location>
        <begin position="99"/>
        <end position="175"/>
    </location>
</feature>
<evidence type="ECO:0000256" key="7">
    <source>
        <dbReference type="PROSITE-ProRule" id="PRU00723"/>
    </source>
</evidence>